<protein>
    <recommendedName>
        <fullName evidence="10">Ceramidase</fullName>
    </recommendedName>
</protein>
<feature type="transmembrane region" description="Helical" evidence="7">
    <location>
        <begin position="171"/>
        <end position="188"/>
    </location>
</feature>
<dbReference type="AlphaFoldDB" id="A0A4R9JVZ3"/>
<evidence type="ECO:0000256" key="5">
    <source>
        <dbReference type="ARBA" id="ARBA00023136"/>
    </source>
</evidence>
<feature type="binding site" evidence="6">
    <location>
        <position position="111"/>
    </location>
    <ligand>
        <name>Zn(2+)</name>
        <dbReference type="ChEBI" id="CHEBI:29105"/>
        <note>catalytic</note>
    </ligand>
</feature>
<dbReference type="OrthoDB" id="326451at2"/>
<feature type="binding site" evidence="6">
    <location>
        <position position="237"/>
    </location>
    <ligand>
        <name>Zn(2+)</name>
        <dbReference type="ChEBI" id="CHEBI:29105"/>
        <note>catalytic</note>
    </ligand>
</feature>
<evidence type="ECO:0000256" key="6">
    <source>
        <dbReference type="PIRSR" id="PIRSR608901-2"/>
    </source>
</evidence>
<dbReference type="EMBL" id="RQGD01000046">
    <property type="protein sequence ID" value="TGL56184.1"/>
    <property type="molecule type" value="Genomic_DNA"/>
</dbReference>
<feature type="transmembrane region" description="Helical" evidence="7">
    <location>
        <begin position="89"/>
        <end position="110"/>
    </location>
</feature>
<organism evidence="8 9">
    <name type="scientific">Leptospira ognonensis</name>
    <dbReference type="NCBI Taxonomy" id="2484945"/>
    <lineage>
        <taxon>Bacteria</taxon>
        <taxon>Pseudomonadati</taxon>
        <taxon>Spirochaetota</taxon>
        <taxon>Spirochaetia</taxon>
        <taxon>Leptospirales</taxon>
        <taxon>Leptospiraceae</taxon>
        <taxon>Leptospira</taxon>
    </lineage>
</organism>
<dbReference type="GO" id="GO:0016020">
    <property type="term" value="C:membrane"/>
    <property type="evidence" value="ECO:0007669"/>
    <property type="project" value="UniProtKB-SubCell"/>
</dbReference>
<keyword evidence="6" id="KW-0479">Metal-binding</keyword>
<comment type="subcellular location">
    <subcellularLocation>
        <location evidence="1">Membrane</location>
        <topology evidence="1">Multi-pass membrane protein</topology>
    </subcellularLocation>
</comment>
<keyword evidence="6" id="KW-0862">Zinc</keyword>
<evidence type="ECO:0000256" key="3">
    <source>
        <dbReference type="ARBA" id="ARBA00022801"/>
    </source>
</evidence>
<evidence type="ECO:0000256" key="1">
    <source>
        <dbReference type="ARBA" id="ARBA00004141"/>
    </source>
</evidence>
<dbReference type="Proteomes" id="UP000297693">
    <property type="component" value="Unassembled WGS sequence"/>
</dbReference>
<dbReference type="GO" id="GO:0006672">
    <property type="term" value="P:ceramide metabolic process"/>
    <property type="evidence" value="ECO:0007669"/>
    <property type="project" value="InterPro"/>
</dbReference>
<evidence type="ECO:0008006" key="10">
    <source>
        <dbReference type="Google" id="ProtNLM"/>
    </source>
</evidence>
<keyword evidence="3" id="KW-0378">Hydrolase</keyword>
<feature type="binding site" evidence="6">
    <location>
        <position position="233"/>
    </location>
    <ligand>
        <name>Zn(2+)</name>
        <dbReference type="ChEBI" id="CHEBI:29105"/>
        <note>catalytic</note>
    </ligand>
</feature>
<evidence type="ECO:0000256" key="4">
    <source>
        <dbReference type="ARBA" id="ARBA00022989"/>
    </source>
</evidence>
<dbReference type="GO" id="GO:0016811">
    <property type="term" value="F:hydrolase activity, acting on carbon-nitrogen (but not peptide) bonds, in linear amides"/>
    <property type="evidence" value="ECO:0007669"/>
    <property type="project" value="InterPro"/>
</dbReference>
<proteinExistence type="predicted"/>
<keyword evidence="2 7" id="KW-0812">Transmembrane</keyword>
<name>A0A4R9JVZ3_9LEPT</name>
<reference evidence="8" key="1">
    <citation type="journal article" date="2019" name="PLoS Negl. Trop. Dis.">
        <title>Revisiting the worldwide diversity of Leptospira species in the environment.</title>
        <authorList>
            <person name="Vincent A.T."/>
            <person name="Schiettekatte O."/>
            <person name="Bourhy P."/>
            <person name="Veyrier F.J."/>
            <person name="Picardeau M."/>
        </authorList>
    </citation>
    <scope>NUCLEOTIDE SEQUENCE [LARGE SCALE GENOMIC DNA]</scope>
    <source>
        <strain evidence="8">201702476</strain>
    </source>
</reference>
<comment type="cofactor">
    <cofactor evidence="6">
        <name>Zn(2+)</name>
        <dbReference type="ChEBI" id="CHEBI:29105"/>
    </cofactor>
</comment>
<evidence type="ECO:0000313" key="8">
    <source>
        <dbReference type="EMBL" id="TGL56184.1"/>
    </source>
</evidence>
<dbReference type="Pfam" id="PF05875">
    <property type="entry name" value="Ceramidase"/>
    <property type="match status" value="1"/>
</dbReference>
<sequence>MKQIFPFIFTSLTYFLLNYLLERNLLSNDAPATCLPNHCFCESTVLGLIKQRSNSISSLGFCYVSIWILSGLFFQSIERNKIKNSRNKIVFLPTIFALALLSIGIGSFLYHSTLSFIGQFLDVAGMNLLANFILLTHLKFRIRMSNVTFFCLYLCLNILTCYLIWDFPEVRRLLFAMILLVSILFLVFFRTQRKLKSTGYLFLALAFQLAAFLIWNLDLQKIICFPNSWFQGHAIWHILSAGVCFLLYHFYSKNHFGQETEI</sequence>
<keyword evidence="4 7" id="KW-1133">Transmembrane helix</keyword>
<keyword evidence="9" id="KW-1185">Reference proteome</keyword>
<dbReference type="GO" id="GO:0046872">
    <property type="term" value="F:metal ion binding"/>
    <property type="evidence" value="ECO:0007669"/>
    <property type="project" value="UniProtKB-KW"/>
</dbReference>
<gene>
    <name evidence="8" type="ORF">EHQ58_16210</name>
</gene>
<dbReference type="RefSeq" id="WP_135624964.1">
    <property type="nucleotide sequence ID" value="NZ_RQGD01000046.1"/>
</dbReference>
<feature type="transmembrane region" description="Helical" evidence="7">
    <location>
        <begin position="116"/>
        <end position="135"/>
    </location>
</feature>
<feature type="transmembrane region" description="Helical" evidence="7">
    <location>
        <begin position="147"/>
        <end position="165"/>
    </location>
</feature>
<feature type="transmembrane region" description="Helical" evidence="7">
    <location>
        <begin position="56"/>
        <end position="77"/>
    </location>
</feature>
<comment type="caution">
    <text evidence="8">The sequence shown here is derived from an EMBL/GenBank/DDBJ whole genome shotgun (WGS) entry which is preliminary data.</text>
</comment>
<feature type="transmembrane region" description="Helical" evidence="7">
    <location>
        <begin position="229"/>
        <end position="251"/>
    </location>
</feature>
<evidence type="ECO:0000256" key="2">
    <source>
        <dbReference type="ARBA" id="ARBA00022692"/>
    </source>
</evidence>
<dbReference type="InterPro" id="IPR008901">
    <property type="entry name" value="ACER"/>
</dbReference>
<accession>A0A4R9JVZ3</accession>
<evidence type="ECO:0000256" key="7">
    <source>
        <dbReference type="SAM" id="Phobius"/>
    </source>
</evidence>
<evidence type="ECO:0000313" key="9">
    <source>
        <dbReference type="Proteomes" id="UP000297693"/>
    </source>
</evidence>
<feature type="transmembrane region" description="Helical" evidence="7">
    <location>
        <begin position="200"/>
        <end position="217"/>
    </location>
</feature>
<keyword evidence="5 7" id="KW-0472">Membrane</keyword>